<feature type="domain" description="TonB-dependent transporter Oar-like beta-barrel" evidence="1">
    <location>
        <begin position="30"/>
        <end position="145"/>
    </location>
</feature>
<dbReference type="Proteomes" id="UP000230790">
    <property type="component" value="Unassembled WGS sequence"/>
</dbReference>
<proteinExistence type="predicted"/>
<organism evidence="2 3">
    <name type="scientific">Candidatus Thermofonsia Clade 3 bacterium</name>
    <dbReference type="NCBI Taxonomy" id="2364212"/>
    <lineage>
        <taxon>Bacteria</taxon>
        <taxon>Bacillati</taxon>
        <taxon>Chloroflexota</taxon>
        <taxon>Candidatus Thermofontia</taxon>
        <taxon>Candidatus Thermofonsia Clade 3</taxon>
    </lineage>
</organism>
<name>A0A2M8Q886_9CHLR</name>
<dbReference type="EMBL" id="PGTN01000542">
    <property type="protein sequence ID" value="PJF46018.1"/>
    <property type="molecule type" value="Genomic_DNA"/>
</dbReference>
<sequence>RISSGLPTSAGNGRFWPTNWNITGYATPIGKFEDGTNKNAPAPPGGKPGVNIFQDPARAVQAFDYTLPGQAGSRNIIRGDGNFNIDAGLMKRFHINEQHSVQLRWEVFNVTNSVRFDPLSASISLGDVGSFGRYTDTLTLPRVMQFALRYEF</sequence>
<dbReference type="Pfam" id="PF25183">
    <property type="entry name" value="OMP_b-brl_4"/>
    <property type="match status" value="1"/>
</dbReference>
<accession>A0A2M8Q886</accession>
<dbReference type="InterPro" id="IPR057601">
    <property type="entry name" value="Oar-like_b-barrel"/>
</dbReference>
<dbReference type="AlphaFoldDB" id="A0A2M8Q886"/>
<feature type="non-terminal residue" evidence="2">
    <location>
        <position position="1"/>
    </location>
</feature>
<protein>
    <recommendedName>
        <fullName evidence="1">TonB-dependent transporter Oar-like beta-barrel domain-containing protein</fullName>
    </recommendedName>
</protein>
<evidence type="ECO:0000313" key="2">
    <source>
        <dbReference type="EMBL" id="PJF46018.1"/>
    </source>
</evidence>
<evidence type="ECO:0000259" key="1">
    <source>
        <dbReference type="Pfam" id="PF25183"/>
    </source>
</evidence>
<comment type="caution">
    <text evidence="2">The sequence shown here is derived from an EMBL/GenBank/DDBJ whole genome shotgun (WGS) entry which is preliminary data.</text>
</comment>
<evidence type="ECO:0000313" key="3">
    <source>
        <dbReference type="Proteomes" id="UP000230790"/>
    </source>
</evidence>
<reference evidence="2 3" key="1">
    <citation type="submission" date="2017-11" db="EMBL/GenBank/DDBJ databases">
        <title>Evolution of Phototrophy in the Chloroflexi Phylum Driven by Horizontal Gene Transfer.</title>
        <authorList>
            <person name="Ward L.M."/>
            <person name="Hemp J."/>
            <person name="Shih P.M."/>
            <person name="Mcglynn S.E."/>
            <person name="Fischer W."/>
        </authorList>
    </citation>
    <scope>NUCLEOTIDE SEQUENCE [LARGE SCALE GENOMIC DNA]</scope>
    <source>
        <strain evidence="2">JP3_7</strain>
    </source>
</reference>
<gene>
    <name evidence="2" type="ORF">CUN48_15940</name>
</gene>